<evidence type="ECO:0000313" key="29">
    <source>
        <dbReference type="Proteomes" id="UP000050164"/>
    </source>
</evidence>
<dbReference type="EMBL" id="CHKL01000136">
    <property type="protein sequence ID" value="COW11763.1"/>
    <property type="molecule type" value="Genomic_DNA"/>
</dbReference>
<dbReference type="Proteomes" id="UP000189452">
    <property type="component" value="Chromosome"/>
</dbReference>
<dbReference type="Proteomes" id="UP000039217">
    <property type="component" value="Unassembled WGS sequence"/>
</dbReference>
<reference evidence="15 30" key="5">
    <citation type="submission" date="2017-02" db="EMBL/GenBank/DDBJ databases">
        <title>Protein polymorphisms may explain contrasting epidemiological fitness of two variants of a multidrug-resistant Mycobacterium tuberculosis strain.</title>
        <authorList>
            <person name="Bigi M.M."/>
            <person name="Lopez B."/>
            <person name="Blanco F.C."/>
            <person name="Sasiain M.C."/>
            <person name="De La Barrera S."/>
            <person name="Ritacco V."/>
            <person name="Bigi F."/>
            <person name="Soria M.A."/>
        </authorList>
    </citation>
    <scope>NUCLEOTIDE SEQUENCE [LARGE SCALE GENOMIC DNA]</scope>
    <source>
        <strain evidence="15 30">6548</strain>
    </source>
</reference>
<dbReference type="EMBL" id="CQQC01000112">
    <property type="protein sequence ID" value="CNU36423.1"/>
    <property type="molecule type" value="Genomic_DNA"/>
</dbReference>
<dbReference type="Proteomes" id="UP000048289">
    <property type="component" value="Unassembled WGS sequence"/>
</dbReference>
<gene>
    <name evidence="15" type="ORF">A4S10_03133</name>
    <name evidence="1" type="ORF">CAB90_03367</name>
    <name evidence="16" type="ORF">DKC2_3192</name>
    <name evidence="4" type="ORF">ERS007657_01195</name>
    <name evidence="9" type="ORF">ERS007661_00547</name>
    <name evidence="10" type="ORF">ERS007679_01380</name>
    <name evidence="2" type="ORF">ERS007681_00811</name>
    <name evidence="3" type="ORF">ERS007688_01030</name>
    <name evidence="11" type="ORF">ERS007703_01073</name>
    <name evidence="13" type="ORF">ERS007720_02541</name>
    <name evidence="14" type="ORF">ERS007739_04575</name>
    <name evidence="12" type="ORF">ERS007741_01536</name>
    <name evidence="6" type="ORF">ERS027646_00670</name>
    <name evidence="7" type="ORF">ERS027659_02810</name>
    <name evidence="5" type="ORF">ERS027661_01849</name>
    <name evidence="8" type="ORF">ERS094118_03630</name>
</gene>
<name>A0A0E8VGT4_MYCTX</name>
<evidence type="ECO:0000313" key="5">
    <source>
        <dbReference type="EMBL" id="CKR65954.1"/>
    </source>
</evidence>
<dbReference type="EMBL" id="CSAJ01000333">
    <property type="protein sequence ID" value="COW39271.1"/>
    <property type="molecule type" value="Genomic_DNA"/>
</dbReference>
<evidence type="ECO:0000313" key="13">
    <source>
        <dbReference type="EMBL" id="COW39271.1"/>
    </source>
</evidence>
<dbReference type="EMBL" id="COPH01000036">
    <property type="protein sequence ID" value="CLW92758.1"/>
    <property type="molecule type" value="Genomic_DNA"/>
</dbReference>
<organism evidence="11 17">
    <name type="scientific">Mycobacterium tuberculosis</name>
    <dbReference type="NCBI Taxonomy" id="1773"/>
    <lineage>
        <taxon>Bacteria</taxon>
        <taxon>Bacillati</taxon>
        <taxon>Actinomycetota</taxon>
        <taxon>Actinomycetes</taxon>
        <taxon>Mycobacteriales</taxon>
        <taxon>Mycobacteriaceae</taxon>
        <taxon>Mycobacterium</taxon>
        <taxon>Mycobacterium tuberculosis complex</taxon>
    </lineage>
</organism>
<evidence type="ECO:0000313" key="16">
    <source>
        <dbReference type="EMBL" id="VCU51287.1"/>
    </source>
</evidence>
<reference evidence="1 31" key="6">
    <citation type="submission" date="2017-10" db="EMBL/GenBank/DDBJ databases">
        <title>Clinical isolate obtained from a human patient with meningeal tuberculosis in michoacan, Mexico.</title>
        <authorList>
            <person name="Guillen-Nepita A.L."/>
            <person name="Negrete-Paz A.M."/>
            <person name="Vazquez-Marrufo G."/>
            <person name="Cruz-Hernandez A."/>
            <person name="Fresia P."/>
            <person name="Naya H."/>
            <person name="Vazquez-Garciduenas M.S."/>
        </authorList>
    </citation>
    <scope>NUCLEOTIDE SEQUENCE [LARGE SCALE GENOMIC DNA]</scope>
    <source>
        <strain evidence="31">Beijing/MYC004</strain>
        <strain evidence="1">MYC004</strain>
    </source>
</reference>
<evidence type="ECO:0000313" key="7">
    <source>
        <dbReference type="EMBL" id="CKS22841.1"/>
    </source>
</evidence>
<dbReference type="EMBL" id="CNFU01000343">
    <property type="protein sequence ID" value="CKR65954.1"/>
    <property type="molecule type" value="Genomic_DNA"/>
</dbReference>
<evidence type="ECO:0000313" key="9">
    <source>
        <dbReference type="EMBL" id="CNU36423.1"/>
    </source>
</evidence>
<reference evidence="11" key="2">
    <citation type="submission" date="2015-03" db="EMBL/GenBank/DDBJ databases">
        <authorList>
            <person name="Murphy D."/>
        </authorList>
    </citation>
    <scope>NUCLEOTIDE SEQUENCE [LARGE SCALE GENOMIC DNA]</scope>
    <source>
        <strain evidence="11">K00500041</strain>
    </source>
</reference>
<evidence type="ECO:0000313" key="6">
    <source>
        <dbReference type="EMBL" id="CKR78959.1"/>
    </source>
</evidence>
<sequence length="32" mass="3618">MRVLVTKPDGTQVEVHLDQGFRFLGTETVDND</sequence>
<evidence type="ECO:0000313" key="28">
    <source>
        <dbReference type="Proteomes" id="UP000050139"/>
    </source>
</evidence>
<evidence type="ECO:0000313" key="25">
    <source>
        <dbReference type="Proteomes" id="UP000048600"/>
    </source>
</evidence>
<evidence type="ECO:0000313" key="12">
    <source>
        <dbReference type="EMBL" id="COW11763.1"/>
    </source>
</evidence>
<reference evidence="15 30" key="4">
    <citation type="submission" date="2016-04" db="EMBL/GenBank/DDBJ databases">
        <authorList>
            <person name="Bigi M."/>
            <person name="Bigi F."/>
            <person name="Soria M.A."/>
        </authorList>
    </citation>
    <scope>NUCLEOTIDE SEQUENCE [LARGE SCALE GENOMIC DNA]</scope>
    <source>
        <strain evidence="15 30">6548</strain>
    </source>
</reference>
<dbReference type="Proteomes" id="UP000236349">
    <property type="component" value="Chromosome"/>
</dbReference>
<evidence type="ECO:0000313" key="20">
    <source>
        <dbReference type="Proteomes" id="UP000044938"/>
    </source>
</evidence>
<evidence type="ECO:0000313" key="23">
    <source>
        <dbReference type="Proteomes" id="UP000046947"/>
    </source>
</evidence>
<dbReference type="EMBL" id="CNFT01000723">
    <property type="protein sequence ID" value="CKS22841.1"/>
    <property type="molecule type" value="Genomic_DNA"/>
</dbReference>
<dbReference type="Proteomes" id="UP000050164">
    <property type="component" value="Unassembled WGS sequence"/>
</dbReference>
<reference evidence="8 28" key="3">
    <citation type="submission" date="2015-03" db="EMBL/GenBank/DDBJ databases">
        <authorList>
            <consortium name="Pathogen Informatics"/>
            <person name="Murphy D."/>
        </authorList>
    </citation>
    <scope>NUCLEOTIDE SEQUENCE</scope>
    <source>
        <strain evidence="8 28">0268S</strain>
        <strain evidence="14">N09902308</strain>
    </source>
</reference>
<dbReference type="Proteomes" id="UP000039021">
    <property type="component" value="Unassembled WGS sequence"/>
</dbReference>
<dbReference type="Proteomes" id="UP000050139">
    <property type="component" value="Unassembled WGS sequence"/>
</dbReference>
<dbReference type="Proteomes" id="UP000048600">
    <property type="component" value="Unassembled WGS sequence"/>
</dbReference>
<dbReference type="EMBL" id="CFOH01000117">
    <property type="protein sequence ID" value="CFE48278.1"/>
    <property type="molecule type" value="Genomic_DNA"/>
</dbReference>
<evidence type="ECO:0000313" key="24">
    <source>
        <dbReference type="Proteomes" id="UP000048289"/>
    </source>
</evidence>
<dbReference type="STRING" id="1806.RN08_3312"/>
<dbReference type="EMBL" id="LR027516">
    <property type="protein sequence ID" value="VCU51287.1"/>
    <property type="molecule type" value="Genomic_DNA"/>
</dbReference>
<dbReference type="EMBL" id="CP024614">
    <property type="protein sequence ID" value="AUS52191.1"/>
    <property type="molecule type" value="Genomic_DNA"/>
</dbReference>
<evidence type="ECO:0000313" key="32">
    <source>
        <dbReference type="Proteomes" id="UP000300237"/>
    </source>
</evidence>
<evidence type="ECO:0000313" key="27">
    <source>
        <dbReference type="Proteomes" id="UP000049023"/>
    </source>
</evidence>
<evidence type="ECO:0000313" key="18">
    <source>
        <dbReference type="Proteomes" id="UP000039021"/>
    </source>
</evidence>
<evidence type="ECO:0000313" key="30">
    <source>
        <dbReference type="Proteomes" id="UP000189452"/>
    </source>
</evidence>
<dbReference type="Proteomes" id="UP000045842">
    <property type="component" value="Unassembled WGS sequence"/>
</dbReference>
<evidence type="ECO:0000313" key="3">
    <source>
        <dbReference type="EMBL" id="CFE48278.1"/>
    </source>
</evidence>
<dbReference type="Proteomes" id="UP000046680">
    <property type="component" value="Unassembled WGS sequence"/>
</dbReference>
<evidence type="ECO:0000313" key="17">
    <source>
        <dbReference type="Proteomes" id="UP000038802"/>
    </source>
</evidence>
<reference evidence="17 18" key="1">
    <citation type="submission" date="2015-03" db="EMBL/GenBank/DDBJ databases">
        <authorList>
            <consortium name="Pathogen Informatics"/>
        </authorList>
    </citation>
    <scope>NUCLEOTIDE SEQUENCE [LARGE SCALE GENOMIC DNA]</scope>
    <source>
        <strain evidence="6 26">Bir 172</strain>
        <strain evidence="7 29">Bir 185</strain>
        <strain evidence="5 27">Bir 187</strain>
        <strain evidence="4 22">C09601061</strain>
        <strain evidence="9 19">D00501624</strain>
        <strain evidence="10 21">G09801536</strain>
        <strain evidence="2 24">G09901357</strain>
        <strain evidence="3 23">H09601792</strain>
        <strain evidence="17">K00500041</strain>
        <strain evidence="13 20">M09401471</strain>
        <strain evidence="18">N09902308</strain>
        <strain evidence="12 25">P00601463</strain>
    </source>
</reference>
<accession>A0A0E8VGT4</accession>
<evidence type="ECO:0000313" key="22">
    <source>
        <dbReference type="Proteomes" id="UP000046680"/>
    </source>
</evidence>
<dbReference type="AlphaFoldDB" id="A0A0E8VGT4"/>
<evidence type="ECO:0000313" key="11">
    <source>
        <dbReference type="EMBL" id="COV29940.1"/>
    </source>
</evidence>
<evidence type="ECO:0000313" key="15">
    <source>
        <dbReference type="EMBL" id="OMH60946.1"/>
    </source>
</evidence>
<dbReference type="Proteomes" id="UP000049023">
    <property type="component" value="Unassembled WGS sequence"/>
</dbReference>
<evidence type="ECO:0000313" key="1">
    <source>
        <dbReference type="EMBL" id="AUS52191.1"/>
    </source>
</evidence>
<evidence type="ECO:0000313" key="19">
    <source>
        <dbReference type="Proteomes" id="UP000039217"/>
    </source>
</evidence>
<dbReference type="Proteomes" id="UP000300237">
    <property type="component" value="Chromosome"/>
</dbReference>
<dbReference type="EMBL" id="CSAD01000145">
    <property type="protein sequence ID" value="COV23434.1"/>
    <property type="molecule type" value="Genomic_DNA"/>
</dbReference>
<protein>
    <submittedName>
        <fullName evidence="11 16">Exported protein</fullName>
    </submittedName>
</protein>
<evidence type="ECO:0000313" key="8">
    <source>
        <dbReference type="EMBL" id="CLW92758.1"/>
    </source>
</evidence>
<dbReference type="EMBL" id="CNGE01000075">
    <property type="protein sequence ID" value="CKR78959.1"/>
    <property type="molecule type" value="Genomic_DNA"/>
</dbReference>
<dbReference type="PATRIC" id="fig|1773.2383.peg.3461"/>
<dbReference type="EMBL" id="CSAE01000081">
    <property type="protein sequence ID" value="COV29940.1"/>
    <property type="molecule type" value="Genomic_DNA"/>
</dbReference>
<evidence type="ECO:0000313" key="4">
    <source>
        <dbReference type="EMBL" id="CFR73458.1"/>
    </source>
</evidence>
<dbReference type="EMBL" id="CSBK01002935">
    <property type="protein sequence ID" value="CPA39616.1"/>
    <property type="molecule type" value="Genomic_DNA"/>
</dbReference>
<dbReference type="Proteomes" id="UP000044938">
    <property type="component" value="Unassembled WGS sequence"/>
</dbReference>
<dbReference type="EMBL" id="LWDQ01000001">
    <property type="protein sequence ID" value="OMH60946.1"/>
    <property type="molecule type" value="Genomic_DNA"/>
</dbReference>
<reference evidence="16 32" key="7">
    <citation type="submission" date="2018-08" db="EMBL/GenBank/DDBJ databases">
        <authorList>
            <person name="Fokvardsen B D."/>
            <person name="Norman A."/>
        </authorList>
    </citation>
    <scope>NUCLEOTIDE SEQUENCE [LARGE SCALE GENOMIC DNA]</scope>
    <source>
        <strain evidence="16 32">DKC2</strain>
    </source>
</reference>
<evidence type="ECO:0000313" key="10">
    <source>
        <dbReference type="EMBL" id="COV23434.1"/>
    </source>
</evidence>
<evidence type="ECO:0000313" key="31">
    <source>
        <dbReference type="Proteomes" id="UP000236349"/>
    </source>
</evidence>
<proteinExistence type="predicted"/>
<evidence type="ECO:0000313" key="26">
    <source>
        <dbReference type="Proteomes" id="UP000048948"/>
    </source>
</evidence>
<dbReference type="EMBL" id="CGCX01000339">
    <property type="protein sequence ID" value="CFR73458.1"/>
    <property type="molecule type" value="Genomic_DNA"/>
</dbReference>
<dbReference type="Proteomes" id="UP000046947">
    <property type="component" value="Unassembled WGS sequence"/>
</dbReference>
<evidence type="ECO:0000313" key="2">
    <source>
        <dbReference type="EMBL" id="CFE37719.1"/>
    </source>
</evidence>
<dbReference type="Proteomes" id="UP000048948">
    <property type="component" value="Unassembled WGS sequence"/>
</dbReference>
<evidence type="ECO:0000313" key="21">
    <source>
        <dbReference type="Proteomes" id="UP000045842"/>
    </source>
</evidence>
<evidence type="ECO:0000313" key="14">
    <source>
        <dbReference type="EMBL" id="CPA39616.1"/>
    </source>
</evidence>
<dbReference type="Gene3D" id="3.30.505.20">
    <property type="match status" value="1"/>
</dbReference>
<dbReference type="EMBL" id="CFOE01000065">
    <property type="protein sequence ID" value="CFE37719.1"/>
    <property type="molecule type" value="Genomic_DNA"/>
</dbReference>
<dbReference type="Proteomes" id="UP000038802">
    <property type="component" value="Unassembled WGS sequence"/>
</dbReference>